<name>A0A430FG84_9BIFI</name>
<dbReference type="RefSeq" id="WP_125981893.1">
    <property type="nucleotide sequence ID" value="NZ_QXGL01000006.1"/>
</dbReference>
<evidence type="ECO:0000313" key="3">
    <source>
        <dbReference type="EMBL" id="RSX51738.1"/>
    </source>
</evidence>
<keyword evidence="2" id="KW-1133">Transmembrane helix</keyword>
<evidence type="ECO:0000256" key="1">
    <source>
        <dbReference type="SAM" id="MobiDB-lite"/>
    </source>
</evidence>
<sequence length="240" mass="24660">MLSIIAGFLAGFAVGAVAFVLIGGGVPGLIVGAIAATAGYVAVSSLTERSRRIGSIAVELVPDGDKALAAIDQANARLKSISALRSRIIDMRVKAEADDFIAATNDLIRYVGEDPHSYPTLNHFINVYGEQTESLLNGYLDVERSGVTSQMGQARTEAIEALQALERTAAGELTRAVKAKTLALSADSDAIVRLSRMDGYDSDNATAAIADAGDSANSGDSASSSDSDGAAEHATAGKVA</sequence>
<feature type="compositionally biased region" description="Low complexity" evidence="1">
    <location>
        <begin position="211"/>
        <end position="228"/>
    </location>
</feature>
<accession>A0A430FG84</accession>
<dbReference type="OrthoDB" id="3233362at2"/>
<dbReference type="AlphaFoldDB" id="A0A430FG84"/>
<dbReference type="Proteomes" id="UP000287533">
    <property type="component" value="Unassembled WGS sequence"/>
</dbReference>
<dbReference type="EMBL" id="QXGL01000006">
    <property type="protein sequence ID" value="RSX51738.1"/>
    <property type="molecule type" value="Genomic_DNA"/>
</dbReference>
<gene>
    <name evidence="3" type="ORF">D2E25_1713</name>
</gene>
<dbReference type="InterPro" id="IPR018770">
    <property type="entry name" value="ChloroindolylP_hydrolase"/>
</dbReference>
<keyword evidence="2" id="KW-0472">Membrane</keyword>
<keyword evidence="2" id="KW-0812">Transmembrane</keyword>
<dbReference type="Pfam" id="PF10112">
    <property type="entry name" value="Halogen_Hydrol"/>
    <property type="match status" value="1"/>
</dbReference>
<organism evidence="3 4">
    <name type="scientific">Bifidobacterium goeldii</name>
    <dbReference type="NCBI Taxonomy" id="2306975"/>
    <lineage>
        <taxon>Bacteria</taxon>
        <taxon>Bacillati</taxon>
        <taxon>Actinomycetota</taxon>
        <taxon>Actinomycetes</taxon>
        <taxon>Bifidobacteriales</taxon>
        <taxon>Bifidobacteriaceae</taxon>
        <taxon>Bifidobacterium</taxon>
    </lineage>
</organism>
<proteinExistence type="predicted"/>
<feature type="region of interest" description="Disordered" evidence="1">
    <location>
        <begin position="211"/>
        <end position="240"/>
    </location>
</feature>
<evidence type="ECO:0000256" key="2">
    <source>
        <dbReference type="SAM" id="Phobius"/>
    </source>
</evidence>
<keyword evidence="4" id="KW-1185">Reference proteome</keyword>
<feature type="transmembrane region" description="Helical" evidence="2">
    <location>
        <begin position="28"/>
        <end position="46"/>
    </location>
</feature>
<comment type="caution">
    <text evidence="3">The sequence shown here is derived from an EMBL/GenBank/DDBJ whole genome shotgun (WGS) entry which is preliminary data.</text>
</comment>
<protein>
    <recommendedName>
        <fullName evidence="5">5-bromo-4-chloroindolyl phosphate hydrolysis protein</fullName>
    </recommendedName>
</protein>
<evidence type="ECO:0000313" key="4">
    <source>
        <dbReference type="Proteomes" id="UP000287533"/>
    </source>
</evidence>
<reference evidence="3 4" key="1">
    <citation type="submission" date="2018-09" db="EMBL/GenBank/DDBJ databases">
        <title>Characterization of the phylogenetic diversity of five novel species belonging to the genus Bifidobacterium.</title>
        <authorList>
            <person name="Lugli G.A."/>
            <person name="Duranti S."/>
            <person name="Milani C."/>
        </authorList>
    </citation>
    <scope>NUCLEOTIDE SEQUENCE [LARGE SCALE GENOMIC DNA]</scope>
    <source>
        <strain evidence="3 4">2034B</strain>
    </source>
</reference>
<evidence type="ECO:0008006" key="5">
    <source>
        <dbReference type="Google" id="ProtNLM"/>
    </source>
</evidence>